<dbReference type="PANTHER" id="PTHR11530:SF11">
    <property type="entry name" value="D-ASPARTATE OXIDASE"/>
    <property type="match status" value="1"/>
</dbReference>
<reference evidence="11" key="1">
    <citation type="submission" date="2022-06" db="EMBL/GenBank/DDBJ databases">
        <title>Gracilimonas sp. CAU 1638 isolated from sea sediment.</title>
        <authorList>
            <person name="Kim W."/>
        </authorList>
    </citation>
    <scope>NUCLEOTIDE SEQUENCE</scope>
    <source>
        <strain evidence="11">CAU 1638</strain>
    </source>
</reference>
<evidence type="ECO:0000313" key="12">
    <source>
        <dbReference type="Proteomes" id="UP001139125"/>
    </source>
</evidence>
<dbReference type="InterPro" id="IPR006181">
    <property type="entry name" value="D-amino_acid_oxidase_CS"/>
</dbReference>
<feature type="binding site" evidence="9">
    <location>
        <position position="218"/>
    </location>
    <ligand>
        <name>D-dopa</name>
        <dbReference type="ChEBI" id="CHEBI:149689"/>
    </ligand>
</feature>
<dbReference type="SUPFAM" id="SSF51971">
    <property type="entry name" value="Nucleotide-binding domain"/>
    <property type="match status" value="1"/>
</dbReference>
<dbReference type="EMBL" id="JANDBC010000001">
    <property type="protein sequence ID" value="MCP9290350.1"/>
    <property type="molecule type" value="Genomic_DNA"/>
</dbReference>
<dbReference type="AlphaFoldDB" id="A0A9X2RBG8"/>
<evidence type="ECO:0000256" key="3">
    <source>
        <dbReference type="ARBA" id="ARBA00022630"/>
    </source>
</evidence>
<dbReference type="Pfam" id="PF01266">
    <property type="entry name" value="DAO"/>
    <property type="match status" value="1"/>
</dbReference>
<dbReference type="InterPro" id="IPR023209">
    <property type="entry name" value="DAO"/>
</dbReference>
<dbReference type="InterPro" id="IPR006076">
    <property type="entry name" value="FAD-dep_OxRdtase"/>
</dbReference>
<evidence type="ECO:0000259" key="10">
    <source>
        <dbReference type="Pfam" id="PF01266"/>
    </source>
</evidence>
<dbReference type="GO" id="GO:0005737">
    <property type="term" value="C:cytoplasm"/>
    <property type="evidence" value="ECO:0007669"/>
    <property type="project" value="TreeGrafter"/>
</dbReference>
<proteinExistence type="inferred from homology"/>
<dbReference type="SUPFAM" id="SSF54373">
    <property type="entry name" value="FAD-linked reductases, C-terminal domain"/>
    <property type="match status" value="1"/>
</dbReference>
<dbReference type="Gene3D" id="3.40.50.720">
    <property type="entry name" value="NAD(P)-binding Rossmann-like Domain"/>
    <property type="match status" value="1"/>
</dbReference>
<dbReference type="PROSITE" id="PS00677">
    <property type="entry name" value="DAO"/>
    <property type="match status" value="1"/>
</dbReference>
<comment type="cofactor">
    <cofactor evidence="1 9">
        <name>FAD</name>
        <dbReference type="ChEBI" id="CHEBI:57692"/>
    </cofactor>
</comment>
<keyword evidence="4 9" id="KW-0274">FAD</keyword>
<feature type="binding site" evidence="9">
    <location>
        <begin position="296"/>
        <end position="301"/>
    </location>
    <ligand>
        <name>FAD</name>
        <dbReference type="ChEBI" id="CHEBI:57692"/>
    </ligand>
</feature>
<dbReference type="GO" id="GO:0071949">
    <property type="term" value="F:FAD binding"/>
    <property type="evidence" value="ECO:0007669"/>
    <property type="project" value="InterPro"/>
</dbReference>
<keyword evidence="12" id="KW-1185">Reference proteome</keyword>
<protein>
    <recommendedName>
        <fullName evidence="7">D-amino-acid oxidase</fullName>
        <ecNumber evidence="6">1.4.3.3</ecNumber>
    </recommendedName>
</protein>
<feature type="domain" description="FAD dependent oxidoreductase" evidence="10">
    <location>
        <begin position="7"/>
        <end position="310"/>
    </location>
</feature>
<dbReference type="GO" id="GO:0003884">
    <property type="term" value="F:D-amino-acid oxidase activity"/>
    <property type="evidence" value="ECO:0007669"/>
    <property type="project" value="UniProtKB-EC"/>
</dbReference>
<dbReference type="Gene3D" id="3.30.9.10">
    <property type="entry name" value="D-Amino Acid Oxidase, subunit A, domain 2"/>
    <property type="match status" value="1"/>
</dbReference>
<evidence type="ECO:0000256" key="1">
    <source>
        <dbReference type="ARBA" id="ARBA00001974"/>
    </source>
</evidence>
<evidence type="ECO:0000256" key="7">
    <source>
        <dbReference type="ARBA" id="ARBA00039751"/>
    </source>
</evidence>
<dbReference type="PANTHER" id="PTHR11530">
    <property type="entry name" value="D-AMINO ACID OXIDASE"/>
    <property type="match status" value="1"/>
</dbReference>
<organism evidence="11 12">
    <name type="scientific">Gracilimonas sediminicola</name>
    <dbReference type="NCBI Taxonomy" id="2952158"/>
    <lineage>
        <taxon>Bacteria</taxon>
        <taxon>Pseudomonadati</taxon>
        <taxon>Balneolota</taxon>
        <taxon>Balneolia</taxon>
        <taxon>Balneolales</taxon>
        <taxon>Balneolaceae</taxon>
        <taxon>Gracilimonas</taxon>
    </lineage>
</organism>
<evidence type="ECO:0000256" key="4">
    <source>
        <dbReference type="ARBA" id="ARBA00022827"/>
    </source>
</evidence>
<keyword evidence="3" id="KW-0285">Flavoprotein</keyword>
<evidence type="ECO:0000313" key="11">
    <source>
        <dbReference type="EMBL" id="MCP9290350.1"/>
    </source>
</evidence>
<feature type="binding site" evidence="9">
    <location>
        <position position="157"/>
    </location>
    <ligand>
        <name>FAD</name>
        <dbReference type="ChEBI" id="CHEBI:57692"/>
    </ligand>
</feature>
<keyword evidence="5" id="KW-0560">Oxidoreductase</keyword>
<evidence type="ECO:0000256" key="6">
    <source>
        <dbReference type="ARBA" id="ARBA00039101"/>
    </source>
</evidence>
<evidence type="ECO:0000256" key="9">
    <source>
        <dbReference type="PIRSR" id="PIRSR000189-1"/>
    </source>
</evidence>
<sequence length="314" mass="35097">MKNKNHITVLGAGVSGLTTAIVLAEHGFKVNIITKELPKQTTSAVAAAIWFPYEAYPTNKVNSWSRRSLLRFKHLAQNEDSGVSFIPFTAYLDTRQKPWWLDALPGENILDDDVQHPVHPGYKGYTLNVPLIETPIYLEYLLNRFKESGGEIIKQEVTSVEELEAYFPVVNCTGLDAKHLFNDEQLYPIQGQVVRVAPDQKIQGMATEYELGDQEMAYIIPRRDGIILGGSAKKHQTSTKADPSLTERILTYCSEFEPAVLELPVLDVKVGLRPGRPEIRLEKDPQLPVIHNYGHGGAGYTVSWGCAEEVLKLL</sequence>
<dbReference type="GO" id="GO:0019478">
    <property type="term" value="P:D-amino acid catabolic process"/>
    <property type="evidence" value="ECO:0007669"/>
    <property type="project" value="TreeGrafter"/>
</dbReference>
<evidence type="ECO:0000256" key="5">
    <source>
        <dbReference type="ARBA" id="ARBA00023002"/>
    </source>
</evidence>
<evidence type="ECO:0000256" key="8">
    <source>
        <dbReference type="ARBA" id="ARBA00049547"/>
    </source>
</evidence>
<feature type="binding site" evidence="9">
    <location>
        <begin position="42"/>
        <end position="43"/>
    </location>
    <ligand>
        <name>FAD</name>
        <dbReference type="ChEBI" id="CHEBI:57692"/>
    </ligand>
</feature>
<dbReference type="RefSeq" id="WP_255132341.1">
    <property type="nucleotide sequence ID" value="NZ_JANDBC010000001.1"/>
</dbReference>
<dbReference type="PIRSF" id="PIRSF000189">
    <property type="entry name" value="D-aa_oxidase"/>
    <property type="match status" value="1"/>
</dbReference>
<evidence type="ECO:0000256" key="2">
    <source>
        <dbReference type="ARBA" id="ARBA00006730"/>
    </source>
</evidence>
<comment type="similarity">
    <text evidence="2">Belongs to the DAMOX/DASOX family.</text>
</comment>
<comment type="catalytic activity">
    <reaction evidence="8">
        <text>a D-alpha-amino acid + O2 + H2O = a 2-oxocarboxylate + H2O2 + NH4(+)</text>
        <dbReference type="Rhea" id="RHEA:21816"/>
        <dbReference type="ChEBI" id="CHEBI:15377"/>
        <dbReference type="ChEBI" id="CHEBI:15379"/>
        <dbReference type="ChEBI" id="CHEBI:16240"/>
        <dbReference type="ChEBI" id="CHEBI:28938"/>
        <dbReference type="ChEBI" id="CHEBI:35179"/>
        <dbReference type="ChEBI" id="CHEBI:59871"/>
        <dbReference type="EC" id="1.4.3.3"/>
    </reaction>
    <physiologicalReaction direction="left-to-right" evidence="8">
        <dbReference type="Rhea" id="RHEA:21817"/>
    </physiologicalReaction>
</comment>
<feature type="binding site" evidence="9">
    <location>
        <position position="297"/>
    </location>
    <ligand>
        <name>D-dopa</name>
        <dbReference type="ChEBI" id="CHEBI:149689"/>
    </ligand>
</feature>
<feature type="binding site" evidence="9">
    <location>
        <position position="173"/>
    </location>
    <ligand>
        <name>FAD</name>
        <dbReference type="ChEBI" id="CHEBI:57692"/>
    </ligand>
</feature>
<gene>
    <name evidence="11" type="ORF">NM125_02005</name>
</gene>
<comment type="caution">
    <text evidence="11">The sequence shown here is derived from an EMBL/GenBank/DDBJ whole genome shotgun (WGS) entry which is preliminary data.</text>
</comment>
<dbReference type="EC" id="1.4.3.3" evidence="6"/>
<name>A0A9X2RBG8_9BACT</name>
<feature type="binding site" evidence="9">
    <location>
        <position position="273"/>
    </location>
    <ligand>
        <name>D-dopa</name>
        <dbReference type="ChEBI" id="CHEBI:149689"/>
    </ligand>
</feature>
<dbReference type="Proteomes" id="UP001139125">
    <property type="component" value="Unassembled WGS sequence"/>
</dbReference>
<accession>A0A9X2RBG8</accession>